<evidence type="ECO:0000256" key="1">
    <source>
        <dbReference type="SAM" id="MobiDB-lite"/>
    </source>
</evidence>
<feature type="region of interest" description="Disordered" evidence="1">
    <location>
        <begin position="26"/>
        <end position="91"/>
    </location>
</feature>
<organism evidence="2">
    <name type="scientific">Cyprideis torosa</name>
    <dbReference type="NCBI Taxonomy" id="163714"/>
    <lineage>
        <taxon>Eukaryota</taxon>
        <taxon>Metazoa</taxon>
        <taxon>Ecdysozoa</taxon>
        <taxon>Arthropoda</taxon>
        <taxon>Crustacea</taxon>
        <taxon>Oligostraca</taxon>
        <taxon>Ostracoda</taxon>
        <taxon>Podocopa</taxon>
        <taxon>Podocopida</taxon>
        <taxon>Cytherocopina</taxon>
        <taxon>Cytheroidea</taxon>
        <taxon>Cytherideidae</taxon>
        <taxon>Cyprideis</taxon>
    </lineage>
</organism>
<protein>
    <submittedName>
        <fullName evidence="2">Uncharacterized protein</fullName>
    </submittedName>
</protein>
<sequence>MKVQIPNSNRHHQHLEHEDDWLIPTSPLSPSYGSPGWPPPVKHHPFRRHSVQPGGAGGPPLLLSHTPPRAGAISPHSVERRGSLPGGFLESDKHPAVLFRDSRPTGSSVVLKYNPSIIVPPEDGTQVGVFDFEIVI</sequence>
<feature type="compositionally biased region" description="Low complexity" evidence="1">
    <location>
        <begin position="26"/>
        <end position="35"/>
    </location>
</feature>
<feature type="compositionally biased region" description="Basic residues" evidence="1">
    <location>
        <begin position="41"/>
        <end position="50"/>
    </location>
</feature>
<evidence type="ECO:0000313" key="2">
    <source>
        <dbReference type="EMBL" id="CAD7223306.1"/>
    </source>
</evidence>
<dbReference type="EMBL" id="OB660182">
    <property type="protein sequence ID" value="CAD7223306.1"/>
    <property type="molecule type" value="Genomic_DNA"/>
</dbReference>
<proteinExistence type="predicted"/>
<accession>A0A7R8W6S9</accession>
<dbReference type="AlphaFoldDB" id="A0A7R8W6S9"/>
<name>A0A7R8W6S9_9CRUS</name>
<gene>
    <name evidence="2" type="ORF">CTOB1V02_LOCUS1296</name>
</gene>
<reference evidence="2" key="1">
    <citation type="submission" date="2020-11" db="EMBL/GenBank/DDBJ databases">
        <authorList>
            <person name="Tran Van P."/>
        </authorList>
    </citation>
    <scope>NUCLEOTIDE SEQUENCE</scope>
</reference>